<feature type="region of interest" description="Disordered" evidence="5">
    <location>
        <begin position="121"/>
        <end position="140"/>
    </location>
</feature>
<evidence type="ECO:0000256" key="2">
    <source>
        <dbReference type="ARBA" id="ARBA00022692"/>
    </source>
</evidence>
<feature type="transmembrane region" description="Helical" evidence="6">
    <location>
        <begin position="199"/>
        <end position="217"/>
    </location>
</feature>
<protein>
    <recommendedName>
        <fullName evidence="8">VIT family protein</fullName>
    </recommendedName>
</protein>
<dbReference type="EMBL" id="BART01021234">
    <property type="protein sequence ID" value="GAG97802.1"/>
    <property type="molecule type" value="Genomic_DNA"/>
</dbReference>
<dbReference type="GO" id="GO:0030026">
    <property type="term" value="P:intracellular manganese ion homeostasis"/>
    <property type="evidence" value="ECO:0007669"/>
    <property type="project" value="InterPro"/>
</dbReference>
<keyword evidence="2 6" id="KW-0812">Transmembrane</keyword>
<evidence type="ECO:0000256" key="5">
    <source>
        <dbReference type="SAM" id="MobiDB-lite"/>
    </source>
</evidence>
<evidence type="ECO:0000256" key="1">
    <source>
        <dbReference type="ARBA" id="ARBA00004127"/>
    </source>
</evidence>
<evidence type="ECO:0008006" key="8">
    <source>
        <dbReference type="Google" id="ProtNLM"/>
    </source>
</evidence>
<name>X1CXZ1_9ZZZZ</name>
<dbReference type="AlphaFoldDB" id="X1CXZ1"/>
<gene>
    <name evidence="7" type="ORF">S01H4_39242</name>
</gene>
<feature type="transmembrane region" description="Helical" evidence="6">
    <location>
        <begin position="69"/>
        <end position="91"/>
    </location>
</feature>
<comment type="subcellular location">
    <subcellularLocation>
        <location evidence="1">Endomembrane system</location>
        <topology evidence="1">Multi-pass membrane protein</topology>
    </subcellularLocation>
</comment>
<dbReference type="InterPro" id="IPR008217">
    <property type="entry name" value="Ccc1_fam"/>
</dbReference>
<sequence>MSLADIQEASDKGVILLMGTPGAGKSTFCHQTVLRNIATDERLHVVRMKKEVLGMEGWEMGGGGGVRDVIFGANDGLVSILALVAGVYGATTESHPILIAGVVGAVAGAISMGSGAYLSSKSEKEVTEKESERKGLRKKMTPVEESKRLAELYQAKGFKKQEAEAISKRVASGLELMSELSIGEEFGLTSEESWPPIKAATLTGLSFAIVSLIPILPFAFMNVIPAVITAVLASIVTLFIVGASKATFTRKSWIRSGFEMMAIGILAAAAT</sequence>
<dbReference type="Pfam" id="PF01988">
    <property type="entry name" value="VIT1"/>
    <property type="match status" value="1"/>
</dbReference>
<feature type="transmembrane region" description="Helical" evidence="6">
    <location>
        <begin position="223"/>
        <end position="241"/>
    </location>
</feature>
<evidence type="ECO:0000313" key="7">
    <source>
        <dbReference type="EMBL" id="GAG97802.1"/>
    </source>
</evidence>
<evidence type="ECO:0000256" key="4">
    <source>
        <dbReference type="ARBA" id="ARBA00023136"/>
    </source>
</evidence>
<feature type="non-terminal residue" evidence="7">
    <location>
        <position position="271"/>
    </location>
</feature>
<keyword evidence="3 6" id="KW-1133">Transmembrane helix</keyword>
<evidence type="ECO:0000256" key="3">
    <source>
        <dbReference type="ARBA" id="ARBA00022989"/>
    </source>
</evidence>
<organism evidence="7">
    <name type="scientific">marine sediment metagenome</name>
    <dbReference type="NCBI Taxonomy" id="412755"/>
    <lineage>
        <taxon>unclassified sequences</taxon>
        <taxon>metagenomes</taxon>
        <taxon>ecological metagenomes</taxon>
    </lineage>
</organism>
<feature type="transmembrane region" description="Helical" evidence="6">
    <location>
        <begin position="97"/>
        <end position="119"/>
    </location>
</feature>
<dbReference type="GO" id="GO:0005384">
    <property type="term" value="F:manganese ion transmembrane transporter activity"/>
    <property type="evidence" value="ECO:0007669"/>
    <property type="project" value="InterPro"/>
</dbReference>
<accession>X1CXZ1</accession>
<comment type="caution">
    <text evidence="7">The sequence shown here is derived from an EMBL/GenBank/DDBJ whole genome shotgun (WGS) entry which is preliminary data.</text>
</comment>
<dbReference type="GO" id="GO:0012505">
    <property type="term" value="C:endomembrane system"/>
    <property type="evidence" value="ECO:0007669"/>
    <property type="project" value="UniProtKB-SubCell"/>
</dbReference>
<dbReference type="PANTHER" id="PTHR31851">
    <property type="entry name" value="FE(2+)/MN(2+) TRANSPORTER PCL1"/>
    <property type="match status" value="1"/>
</dbReference>
<keyword evidence="4 6" id="KW-0472">Membrane</keyword>
<evidence type="ECO:0000256" key="6">
    <source>
        <dbReference type="SAM" id="Phobius"/>
    </source>
</evidence>
<reference evidence="7" key="1">
    <citation type="journal article" date="2014" name="Front. Microbiol.">
        <title>High frequency of phylogenetically diverse reductive dehalogenase-homologous genes in deep subseafloor sedimentary metagenomes.</title>
        <authorList>
            <person name="Kawai M."/>
            <person name="Futagami T."/>
            <person name="Toyoda A."/>
            <person name="Takaki Y."/>
            <person name="Nishi S."/>
            <person name="Hori S."/>
            <person name="Arai W."/>
            <person name="Tsubouchi T."/>
            <person name="Morono Y."/>
            <person name="Uchiyama I."/>
            <person name="Ito T."/>
            <person name="Fujiyama A."/>
            <person name="Inagaki F."/>
            <person name="Takami H."/>
        </authorList>
    </citation>
    <scope>NUCLEOTIDE SEQUENCE</scope>
    <source>
        <strain evidence="7">Expedition CK06-06</strain>
    </source>
</reference>
<feature type="compositionally biased region" description="Basic and acidic residues" evidence="5">
    <location>
        <begin position="121"/>
        <end position="134"/>
    </location>
</feature>
<proteinExistence type="predicted"/>